<organism evidence="2 3">
    <name type="scientific">Methylobacterium terrae</name>
    <dbReference type="NCBI Taxonomy" id="2202827"/>
    <lineage>
        <taxon>Bacteria</taxon>
        <taxon>Pseudomonadati</taxon>
        <taxon>Pseudomonadota</taxon>
        <taxon>Alphaproteobacteria</taxon>
        <taxon>Hyphomicrobiales</taxon>
        <taxon>Methylobacteriaceae</taxon>
        <taxon>Methylobacterium</taxon>
    </lineage>
</organism>
<dbReference type="RefSeq" id="WP_109958138.1">
    <property type="nucleotide sequence ID" value="NZ_CP029553.1"/>
</dbReference>
<dbReference type="AlphaFoldDB" id="A0A2U8WI98"/>
<proteinExistence type="predicted"/>
<name>A0A2U8WI98_9HYPH</name>
<evidence type="ECO:0000313" key="2">
    <source>
        <dbReference type="EMBL" id="AWN45779.1"/>
    </source>
</evidence>
<dbReference type="Proteomes" id="UP000245444">
    <property type="component" value="Chromosome"/>
</dbReference>
<gene>
    <name evidence="2" type="ORF">DK419_05135</name>
</gene>
<reference evidence="2 3" key="1">
    <citation type="submission" date="2018-05" db="EMBL/GenBank/DDBJ databases">
        <title>Complete Genome Sequence of Methylobacterium sp. 17Sr1-28.</title>
        <authorList>
            <person name="Srinivasan S."/>
        </authorList>
    </citation>
    <scope>NUCLEOTIDE SEQUENCE [LARGE SCALE GENOMIC DNA]</scope>
    <source>
        <strain evidence="2 3">17Sr1-28</strain>
    </source>
</reference>
<protein>
    <submittedName>
        <fullName evidence="2">Uncharacterized protein</fullName>
    </submittedName>
</protein>
<sequence>MAHAEGHSVEIRARIAHVFDGVTRWLGEVERAGHPVRTLALDADSTTSAVTLSIVVPDGTDLAFLAARLSRHPAVVAAQVGTSPARSRSPSPPGPRPCRQIP</sequence>
<dbReference type="OrthoDB" id="7999086at2"/>
<dbReference type="EMBL" id="CP029553">
    <property type="protein sequence ID" value="AWN45779.1"/>
    <property type="molecule type" value="Genomic_DNA"/>
</dbReference>
<accession>A0A2U8WI98</accession>
<keyword evidence="3" id="KW-1185">Reference proteome</keyword>
<dbReference type="KEGG" id="mtea:DK419_05135"/>
<feature type="region of interest" description="Disordered" evidence="1">
    <location>
        <begin position="78"/>
        <end position="102"/>
    </location>
</feature>
<evidence type="ECO:0000313" key="3">
    <source>
        <dbReference type="Proteomes" id="UP000245444"/>
    </source>
</evidence>
<evidence type="ECO:0000256" key="1">
    <source>
        <dbReference type="SAM" id="MobiDB-lite"/>
    </source>
</evidence>